<reference evidence="10" key="1">
    <citation type="submission" date="2013-07" db="EMBL/GenBank/DDBJ databases">
        <authorList>
            <consortium name="The Broad Institute Genome Sequencing Platform"/>
            <person name="Cuomo C."/>
            <person name="Litvintseva A."/>
            <person name="Chen Y."/>
            <person name="Heitman J."/>
            <person name="Sun S."/>
            <person name="Springer D."/>
            <person name="Dromer F."/>
            <person name="Young S.K."/>
            <person name="Zeng Q."/>
            <person name="Gargeya S."/>
            <person name="Fitzgerald M."/>
            <person name="Abouelleil A."/>
            <person name="Alvarado L."/>
            <person name="Berlin A.M."/>
            <person name="Chapman S.B."/>
            <person name="Dewar J."/>
            <person name="Goldberg J."/>
            <person name="Griggs A."/>
            <person name="Gujja S."/>
            <person name="Hansen M."/>
            <person name="Howarth C."/>
            <person name="Imamovic A."/>
            <person name="Larimer J."/>
            <person name="McCowan C."/>
            <person name="Murphy C."/>
            <person name="Pearson M."/>
            <person name="Priest M."/>
            <person name="Roberts A."/>
            <person name="Saif S."/>
            <person name="Shea T."/>
            <person name="Sykes S."/>
            <person name="Wortman J."/>
            <person name="Nusbaum C."/>
            <person name="Birren B."/>
        </authorList>
    </citation>
    <scope>NUCLEOTIDE SEQUENCE</scope>
    <source>
        <strain evidence="10">CBS 10118</strain>
    </source>
</reference>
<feature type="transmembrane region" description="Helical" evidence="9">
    <location>
        <begin position="351"/>
        <end position="368"/>
    </location>
</feature>
<evidence type="ECO:0000313" key="10">
    <source>
        <dbReference type="EMBL" id="WVW82690.1"/>
    </source>
</evidence>
<evidence type="ECO:0008006" key="12">
    <source>
        <dbReference type="Google" id="ProtNLM"/>
    </source>
</evidence>
<keyword evidence="7 9" id="KW-1133">Transmembrane helix</keyword>
<sequence length="784" mass="86311">MDQVAILNSTTGQASIPTLEGKQPIIAKEKDINLPLPDDKHEKALVGKPDDSLLDDSASEEGHIIRTGADAANHLLSIRDDGDPSVTFRSMVLGTIMACFQASMNQIYKFKPTNVTISGSFIVLIIYFLGNGWAALLPRGDHLEKRWRERGGTGTLPFWITIAKIVNPSAFGLKEHSIAAITASAASNGAEGISVFTVQNLFYDIKLTPTTVILSTLSIGLFGYGLTGIFRPITVWHVEAVYWTNIPTVKSLQTLHWDTVRSSKPLRVFWYCFTGMFIYEFFPAYIFPWLNSVSIPCLASMKATGEKAAVLTNLFGGSLSNEGLGILNISLDWQYITSAATSMPLKLQGNYAIGIVVCWIAFLAVYYGDAWGGRSLPFLSTSLRTAEGGRYVSTEVFVNGVLDKQKLAEYGLPKVTSTYVWAMIIGNAAIGGVIMHCVIFWGKDIWTAIKNSRKGIFDDRHHNAMKKYKEAPWYWYLPILVFAFILGLVVVLKENITLSVGSYITALVLGTVVAPFSTILYSRFGNGIATNQLMKMVAGLTSPGRPIANLYFSAWSHSVISQSLNLACDLKMGEYLKIPPRAMWLTQIYGTVLGAFINYVVMISVVNSHRELLTDTNSGSAAWSPAYFQSLNTSATTWALAEYLYNKSGEYFIVPLGLAIGAGAVILHRIFVIFVPRIGRVSTSDLNLPQFFAYAGYLGFNQTQSCVILSTLFAGFFTQYYLRNYKPKFFKNYSYLVTAAFDGGSLFVLFILSFAVFGAGGPSKPFPTWWGNPEGNVDHCPSVE</sequence>
<dbReference type="GO" id="GO:0016020">
    <property type="term" value="C:membrane"/>
    <property type="evidence" value="ECO:0007669"/>
    <property type="project" value="UniProtKB-SubCell"/>
</dbReference>
<feature type="transmembrane region" description="Helical" evidence="9">
    <location>
        <begin position="694"/>
        <end position="722"/>
    </location>
</feature>
<gene>
    <name evidence="10" type="ORF">I302_104701</name>
</gene>
<feature type="transmembrane region" description="Helical" evidence="9">
    <location>
        <begin position="310"/>
        <end position="331"/>
    </location>
</feature>
<keyword evidence="3" id="KW-0813">Transport</keyword>
<evidence type="ECO:0000256" key="4">
    <source>
        <dbReference type="ARBA" id="ARBA00022692"/>
    </source>
</evidence>
<dbReference type="KEGG" id="kbi:30213627"/>
<feature type="transmembrane region" description="Helical" evidence="9">
    <location>
        <begin position="419"/>
        <end position="441"/>
    </location>
</feature>
<keyword evidence="6" id="KW-0653">Protein transport</keyword>
<evidence type="ECO:0000313" key="11">
    <source>
        <dbReference type="Proteomes" id="UP000092730"/>
    </source>
</evidence>
<evidence type="ECO:0000256" key="8">
    <source>
        <dbReference type="ARBA" id="ARBA00023136"/>
    </source>
</evidence>
<dbReference type="PANTHER" id="PTHR22601">
    <property type="entry name" value="ISP4 LIKE PROTEIN"/>
    <property type="match status" value="1"/>
</dbReference>
<dbReference type="Pfam" id="PF03169">
    <property type="entry name" value="OPT"/>
    <property type="match status" value="1"/>
</dbReference>
<dbReference type="InterPro" id="IPR004813">
    <property type="entry name" value="OPT"/>
</dbReference>
<dbReference type="GO" id="GO:0035673">
    <property type="term" value="F:oligopeptide transmembrane transporter activity"/>
    <property type="evidence" value="ECO:0007669"/>
    <property type="project" value="InterPro"/>
</dbReference>
<evidence type="ECO:0000256" key="1">
    <source>
        <dbReference type="ARBA" id="ARBA00004141"/>
    </source>
</evidence>
<feature type="transmembrane region" description="Helical" evidence="9">
    <location>
        <begin position="268"/>
        <end position="290"/>
    </location>
</feature>
<dbReference type="NCBIfam" id="TIGR00728">
    <property type="entry name" value="OPT_sfam"/>
    <property type="match status" value="1"/>
</dbReference>
<dbReference type="GO" id="GO:0015031">
    <property type="term" value="P:protein transport"/>
    <property type="evidence" value="ECO:0007669"/>
    <property type="project" value="UniProtKB-KW"/>
</dbReference>
<comment type="subcellular location">
    <subcellularLocation>
        <location evidence="1">Membrane</location>
        <topology evidence="1">Multi-pass membrane protein</topology>
    </subcellularLocation>
</comment>
<feature type="transmembrane region" description="Helical" evidence="9">
    <location>
        <begin position="116"/>
        <end position="137"/>
    </location>
</feature>
<keyword evidence="5" id="KW-0571">Peptide transport</keyword>
<organism evidence="10 11">
    <name type="scientific">Kwoniella bestiolae CBS 10118</name>
    <dbReference type="NCBI Taxonomy" id="1296100"/>
    <lineage>
        <taxon>Eukaryota</taxon>
        <taxon>Fungi</taxon>
        <taxon>Dikarya</taxon>
        <taxon>Basidiomycota</taxon>
        <taxon>Agaricomycotina</taxon>
        <taxon>Tremellomycetes</taxon>
        <taxon>Tremellales</taxon>
        <taxon>Cryptococcaceae</taxon>
        <taxon>Kwoniella</taxon>
    </lineage>
</organism>
<feature type="transmembrane region" description="Helical" evidence="9">
    <location>
        <begin position="504"/>
        <end position="524"/>
    </location>
</feature>
<evidence type="ECO:0000256" key="7">
    <source>
        <dbReference type="ARBA" id="ARBA00022989"/>
    </source>
</evidence>
<proteinExistence type="inferred from homology"/>
<protein>
    <recommendedName>
        <fullName evidence="12">OPT family small oligopeptide transporter</fullName>
    </recommendedName>
</protein>
<evidence type="ECO:0000256" key="5">
    <source>
        <dbReference type="ARBA" id="ARBA00022856"/>
    </source>
</evidence>
<evidence type="ECO:0000256" key="3">
    <source>
        <dbReference type="ARBA" id="ARBA00022448"/>
    </source>
</evidence>
<keyword evidence="8 9" id="KW-0472">Membrane</keyword>
<dbReference type="AlphaFoldDB" id="A0AAJ8K8F8"/>
<evidence type="ECO:0000256" key="9">
    <source>
        <dbReference type="SAM" id="Phobius"/>
    </source>
</evidence>
<dbReference type="InterPro" id="IPR004648">
    <property type="entry name" value="Oligpept_transpt"/>
</dbReference>
<dbReference type="GeneID" id="30213627"/>
<feature type="transmembrane region" description="Helical" evidence="9">
    <location>
        <begin position="734"/>
        <end position="757"/>
    </location>
</feature>
<dbReference type="RefSeq" id="XP_065726005.1">
    <property type="nucleotide sequence ID" value="XM_065869933.1"/>
</dbReference>
<evidence type="ECO:0000256" key="2">
    <source>
        <dbReference type="ARBA" id="ARBA00008807"/>
    </source>
</evidence>
<dbReference type="EMBL" id="CP144543">
    <property type="protein sequence ID" value="WVW82690.1"/>
    <property type="molecule type" value="Genomic_DNA"/>
</dbReference>
<feature type="transmembrane region" description="Helical" evidence="9">
    <location>
        <begin position="652"/>
        <end position="674"/>
    </location>
</feature>
<reference evidence="10" key="2">
    <citation type="submission" date="2024-02" db="EMBL/GenBank/DDBJ databases">
        <title>Comparative genomics of Cryptococcus and Kwoniella reveals pathogenesis evolution and contrasting modes of karyotype evolution via chromosome fusion or intercentromeric recombination.</title>
        <authorList>
            <person name="Coelho M.A."/>
            <person name="David-Palma M."/>
            <person name="Shea T."/>
            <person name="Bowers K."/>
            <person name="McGinley-Smith S."/>
            <person name="Mohammad A.W."/>
            <person name="Gnirke A."/>
            <person name="Yurkov A.M."/>
            <person name="Nowrousian M."/>
            <person name="Sun S."/>
            <person name="Cuomo C.A."/>
            <person name="Heitman J."/>
        </authorList>
    </citation>
    <scope>NUCLEOTIDE SEQUENCE</scope>
    <source>
        <strain evidence="10">CBS 10118</strain>
    </source>
</reference>
<feature type="transmembrane region" description="Helical" evidence="9">
    <location>
        <begin position="473"/>
        <end position="492"/>
    </location>
</feature>
<evidence type="ECO:0000256" key="6">
    <source>
        <dbReference type="ARBA" id="ARBA00022927"/>
    </source>
</evidence>
<keyword evidence="11" id="KW-1185">Reference proteome</keyword>
<keyword evidence="4 9" id="KW-0812">Transmembrane</keyword>
<accession>A0AAJ8K8F8</accession>
<dbReference type="Proteomes" id="UP000092730">
    <property type="component" value="Chromosome 3"/>
</dbReference>
<name>A0AAJ8K8F8_9TREE</name>
<feature type="transmembrane region" description="Helical" evidence="9">
    <location>
        <begin position="582"/>
        <end position="606"/>
    </location>
</feature>
<comment type="similarity">
    <text evidence="2">Belongs to the oligopeptide OPT transporter family.</text>
</comment>